<dbReference type="EMBL" id="JAGFBR010000005">
    <property type="protein sequence ID" value="KAH0466873.1"/>
    <property type="molecule type" value="Genomic_DNA"/>
</dbReference>
<gene>
    <name evidence="1" type="ORF">IEQ34_004111</name>
</gene>
<dbReference type="Proteomes" id="UP000775213">
    <property type="component" value="Unassembled WGS sequence"/>
</dbReference>
<name>A0AAV7HFP5_DENCH</name>
<evidence type="ECO:0000313" key="1">
    <source>
        <dbReference type="EMBL" id="KAH0466873.1"/>
    </source>
</evidence>
<evidence type="ECO:0000313" key="2">
    <source>
        <dbReference type="Proteomes" id="UP000775213"/>
    </source>
</evidence>
<proteinExistence type="predicted"/>
<sequence>MVVVETYGDRLGSVPLRQWSWPVEVVPIYETTALHYLEMKPAHRSPKYSAFGRRRYFSMAPLATPMVHLY</sequence>
<organism evidence="1 2">
    <name type="scientific">Dendrobium chrysotoxum</name>
    <name type="common">Orchid</name>
    <dbReference type="NCBI Taxonomy" id="161865"/>
    <lineage>
        <taxon>Eukaryota</taxon>
        <taxon>Viridiplantae</taxon>
        <taxon>Streptophyta</taxon>
        <taxon>Embryophyta</taxon>
        <taxon>Tracheophyta</taxon>
        <taxon>Spermatophyta</taxon>
        <taxon>Magnoliopsida</taxon>
        <taxon>Liliopsida</taxon>
        <taxon>Asparagales</taxon>
        <taxon>Orchidaceae</taxon>
        <taxon>Epidendroideae</taxon>
        <taxon>Malaxideae</taxon>
        <taxon>Dendrobiinae</taxon>
        <taxon>Dendrobium</taxon>
    </lineage>
</organism>
<protein>
    <submittedName>
        <fullName evidence="1">Uncharacterized protein</fullName>
    </submittedName>
</protein>
<comment type="caution">
    <text evidence="1">The sequence shown here is derived from an EMBL/GenBank/DDBJ whole genome shotgun (WGS) entry which is preliminary data.</text>
</comment>
<keyword evidence="2" id="KW-1185">Reference proteome</keyword>
<accession>A0AAV7HFP5</accession>
<dbReference type="AlphaFoldDB" id="A0AAV7HFP5"/>
<reference evidence="1 2" key="1">
    <citation type="journal article" date="2021" name="Hortic Res">
        <title>Chromosome-scale assembly of the Dendrobium chrysotoxum genome enhances the understanding of orchid evolution.</title>
        <authorList>
            <person name="Zhang Y."/>
            <person name="Zhang G.Q."/>
            <person name="Zhang D."/>
            <person name="Liu X.D."/>
            <person name="Xu X.Y."/>
            <person name="Sun W.H."/>
            <person name="Yu X."/>
            <person name="Zhu X."/>
            <person name="Wang Z.W."/>
            <person name="Zhao X."/>
            <person name="Zhong W.Y."/>
            <person name="Chen H."/>
            <person name="Yin W.L."/>
            <person name="Huang T."/>
            <person name="Niu S.C."/>
            <person name="Liu Z.J."/>
        </authorList>
    </citation>
    <scope>NUCLEOTIDE SEQUENCE [LARGE SCALE GENOMIC DNA]</scope>
    <source>
        <strain evidence="1">Lindl</strain>
    </source>
</reference>